<dbReference type="PROSITE" id="PS01174">
    <property type="entry name" value="LIPASE_GDXG_SER"/>
    <property type="match status" value="1"/>
</dbReference>
<dbReference type="PANTHER" id="PTHR48081:SF8">
    <property type="entry name" value="ALPHA_BETA HYDROLASE FOLD-3 DOMAIN-CONTAINING PROTEIN-RELATED"/>
    <property type="match status" value="1"/>
</dbReference>
<evidence type="ECO:0000313" key="6">
    <source>
        <dbReference type="EMBL" id="KAK8096027.1"/>
    </source>
</evidence>
<feature type="transmembrane region" description="Helical" evidence="4">
    <location>
        <begin position="12"/>
        <end position="31"/>
    </location>
</feature>
<dbReference type="PANTHER" id="PTHR48081">
    <property type="entry name" value="AB HYDROLASE SUPERFAMILY PROTEIN C4A8.06C"/>
    <property type="match status" value="1"/>
</dbReference>
<reference evidence="6 7" key="1">
    <citation type="submission" date="2023-01" db="EMBL/GenBank/DDBJ databases">
        <title>Analysis of 21 Apiospora genomes using comparative genomics revels a genus with tremendous synthesis potential of carbohydrate active enzymes and secondary metabolites.</title>
        <authorList>
            <person name="Sorensen T."/>
        </authorList>
    </citation>
    <scope>NUCLEOTIDE SEQUENCE [LARGE SCALE GENOMIC DNA]</scope>
    <source>
        <strain evidence="6 7">CBS 117206</strain>
    </source>
</reference>
<dbReference type="SUPFAM" id="SSF53474">
    <property type="entry name" value="alpha/beta-Hydrolases"/>
    <property type="match status" value="1"/>
</dbReference>
<keyword evidence="2" id="KW-0378">Hydrolase</keyword>
<dbReference type="GO" id="GO:0016787">
    <property type="term" value="F:hydrolase activity"/>
    <property type="evidence" value="ECO:0007669"/>
    <property type="project" value="UniProtKB-KW"/>
</dbReference>
<evidence type="ECO:0000256" key="4">
    <source>
        <dbReference type="SAM" id="Phobius"/>
    </source>
</evidence>
<dbReference type="Gene3D" id="3.40.50.1820">
    <property type="entry name" value="alpha/beta hydrolase"/>
    <property type="match status" value="1"/>
</dbReference>
<keyword evidence="4" id="KW-0472">Membrane</keyword>
<sequence>MVSLLSRQPWKGLYVVFLVGKAIIRLPWLLMRYSLPSTRPLPEWSLRMSVIRDLVLQLHEYNVATLSNDMASVQADHERFPDRFALAAPADLHLYTGVLRPDAATQPAAVGGLWYPSPPRAGAFADDEKIALHVPGGAFVLAFGQDMHGRDVAGAMARHLGVSHTFVAQYRLSSAGGEDTRFPAALQDILTVYRYVLSLGVRPQNVLLSGDSAGGNLALALLRHLEATEEPLLPRPGGVLLWSPWVRVTASAGAEYAASRRAGTDSMLFSLLQWGTEAYLPGGGKTPVADEQLPYISPLHHPFRTRVPLFIHAGGAEVFYDDVRAFAGQMAAVDGNRVRFAETAIAGHDLIMSYAGLGLEAELEVVMSDARDFLSRAD</sequence>
<name>A0AAW0QH16_9PEZI</name>
<dbReference type="Proteomes" id="UP001392437">
    <property type="component" value="Unassembled WGS sequence"/>
</dbReference>
<organism evidence="6 7">
    <name type="scientific">Apiospora kogelbergensis</name>
    <dbReference type="NCBI Taxonomy" id="1337665"/>
    <lineage>
        <taxon>Eukaryota</taxon>
        <taxon>Fungi</taxon>
        <taxon>Dikarya</taxon>
        <taxon>Ascomycota</taxon>
        <taxon>Pezizomycotina</taxon>
        <taxon>Sordariomycetes</taxon>
        <taxon>Xylariomycetidae</taxon>
        <taxon>Amphisphaeriales</taxon>
        <taxon>Apiosporaceae</taxon>
        <taxon>Apiospora</taxon>
    </lineage>
</organism>
<evidence type="ECO:0000256" key="3">
    <source>
        <dbReference type="PROSITE-ProRule" id="PRU10038"/>
    </source>
</evidence>
<dbReference type="AlphaFoldDB" id="A0AAW0QH16"/>
<comment type="caution">
    <text evidence="6">The sequence shown here is derived from an EMBL/GenBank/DDBJ whole genome shotgun (WGS) entry which is preliminary data.</text>
</comment>
<dbReference type="Pfam" id="PF07859">
    <property type="entry name" value="Abhydrolase_3"/>
    <property type="match status" value="1"/>
</dbReference>
<dbReference type="InterPro" id="IPR050300">
    <property type="entry name" value="GDXG_lipolytic_enzyme"/>
</dbReference>
<keyword evidence="4" id="KW-1133">Transmembrane helix</keyword>
<evidence type="ECO:0000256" key="2">
    <source>
        <dbReference type="ARBA" id="ARBA00022801"/>
    </source>
</evidence>
<evidence type="ECO:0000259" key="5">
    <source>
        <dbReference type="Pfam" id="PF07859"/>
    </source>
</evidence>
<protein>
    <submittedName>
        <fullName evidence="6">Alpha/beta-hydrolase</fullName>
    </submittedName>
</protein>
<proteinExistence type="inferred from homology"/>
<feature type="domain" description="Alpha/beta hydrolase fold-3" evidence="5">
    <location>
        <begin position="134"/>
        <end position="350"/>
    </location>
</feature>
<feature type="active site" evidence="3">
    <location>
        <position position="212"/>
    </location>
</feature>
<accession>A0AAW0QH16</accession>
<gene>
    <name evidence="6" type="ORF">PG999_014049</name>
</gene>
<comment type="similarity">
    <text evidence="1">Belongs to the 'GDXG' lipolytic enzyme family.</text>
</comment>
<dbReference type="EMBL" id="JAQQWP010000011">
    <property type="protein sequence ID" value="KAK8096027.1"/>
    <property type="molecule type" value="Genomic_DNA"/>
</dbReference>
<keyword evidence="7" id="KW-1185">Reference proteome</keyword>
<dbReference type="InterPro" id="IPR013094">
    <property type="entry name" value="AB_hydrolase_3"/>
</dbReference>
<evidence type="ECO:0000313" key="7">
    <source>
        <dbReference type="Proteomes" id="UP001392437"/>
    </source>
</evidence>
<dbReference type="InterPro" id="IPR029058">
    <property type="entry name" value="AB_hydrolase_fold"/>
</dbReference>
<evidence type="ECO:0000256" key="1">
    <source>
        <dbReference type="ARBA" id="ARBA00010515"/>
    </source>
</evidence>
<keyword evidence="4" id="KW-0812">Transmembrane</keyword>
<dbReference type="InterPro" id="IPR033140">
    <property type="entry name" value="Lipase_GDXG_put_SER_AS"/>
</dbReference>